<dbReference type="InterPro" id="IPR047867">
    <property type="entry name" value="Ribosomal_uL22_bac/org-type"/>
</dbReference>
<proteinExistence type="inferred from homology"/>
<evidence type="ECO:0000256" key="1">
    <source>
        <dbReference type="ARBA" id="ARBA00009451"/>
    </source>
</evidence>
<dbReference type="PANTHER" id="PTHR13501">
    <property type="entry name" value="CHLOROPLAST 50S RIBOSOMAL PROTEIN L22-RELATED"/>
    <property type="match status" value="1"/>
</dbReference>
<keyword evidence="3 7" id="KW-0694">RNA-binding</keyword>
<gene>
    <name evidence="7" type="primary">rplV</name>
    <name evidence="11" type="ORF">A3J13_02445</name>
</gene>
<reference evidence="11 12" key="1">
    <citation type="journal article" date="2016" name="Nat. Commun.">
        <title>Thousands of microbial genomes shed light on interconnected biogeochemical processes in an aquifer system.</title>
        <authorList>
            <person name="Anantharaman K."/>
            <person name="Brown C.T."/>
            <person name="Hug L.A."/>
            <person name="Sharon I."/>
            <person name="Castelle C.J."/>
            <person name="Probst A.J."/>
            <person name="Thomas B.C."/>
            <person name="Singh A."/>
            <person name="Wilkins M.J."/>
            <person name="Karaoz U."/>
            <person name="Brodie E.L."/>
            <person name="Williams K.H."/>
            <person name="Hubbard S.S."/>
            <person name="Banfield J.F."/>
        </authorList>
    </citation>
    <scope>NUCLEOTIDE SEQUENCE [LARGE SCALE GENOMIC DNA]</scope>
</reference>
<evidence type="ECO:0000256" key="10">
    <source>
        <dbReference type="RuleBase" id="RU004008"/>
    </source>
</evidence>
<sequence length="138" mass="15792">MEIQTIQKYIHTSPRKLRLVADMVRKMEPNHALDVLRVTPKYAAGDLIKALETVLANAKVAGMDAGRIVFKKLEIDESMKMKRFRAGTRGRAKPYKKRMAHIKIVLTDDLNIKTQIPKIKKEKVEKKEEITRLPGGDK</sequence>
<evidence type="ECO:0000256" key="3">
    <source>
        <dbReference type="ARBA" id="ARBA00022884"/>
    </source>
</evidence>
<dbReference type="InterPro" id="IPR001063">
    <property type="entry name" value="Ribosomal_uL22"/>
</dbReference>
<comment type="caution">
    <text evidence="11">The sequence shown here is derived from an EMBL/GenBank/DDBJ whole genome shotgun (WGS) entry which is preliminary data.</text>
</comment>
<evidence type="ECO:0000256" key="4">
    <source>
        <dbReference type="ARBA" id="ARBA00022980"/>
    </source>
</evidence>
<organism evidence="11 12">
    <name type="scientific">Candidatus Daviesbacteria bacterium RIFCSPLOWO2_02_FULL_36_8</name>
    <dbReference type="NCBI Taxonomy" id="1797793"/>
    <lineage>
        <taxon>Bacteria</taxon>
        <taxon>Candidatus Daviesiibacteriota</taxon>
    </lineage>
</organism>
<dbReference type="Gene3D" id="3.90.470.10">
    <property type="entry name" value="Ribosomal protein L22/L17"/>
    <property type="match status" value="1"/>
</dbReference>
<evidence type="ECO:0000256" key="7">
    <source>
        <dbReference type="HAMAP-Rule" id="MF_01331"/>
    </source>
</evidence>
<evidence type="ECO:0000256" key="8">
    <source>
        <dbReference type="RuleBase" id="RU004005"/>
    </source>
</evidence>
<evidence type="ECO:0000313" key="12">
    <source>
        <dbReference type="Proteomes" id="UP000183317"/>
    </source>
</evidence>
<dbReference type="Proteomes" id="UP000183317">
    <property type="component" value="Unassembled WGS sequence"/>
</dbReference>
<accession>A0A1F5MFF9</accession>
<dbReference type="GO" id="GO:0022625">
    <property type="term" value="C:cytosolic large ribosomal subunit"/>
    <property type="evidence" value="ECO:0007669"/>
    <property type="project" value="TreeGrafter"/>
</dbReference>
<evidence type="ECO:0000256" key="6">
    <source>
        <dbReference type="ARBA" id="ARBA00035207"/>
    </source>
</evidence>
<dbReference type="SUPFAM" id="SSF54843">
    <property type="entry name" value="Ribosomal protein L22"/>
    <property type="match status" value="1"/>
</dbReference>
<dbReference type="PANTHER" id="PTHR13501:SF8">
    <property type="entry name" value="LARGE RIBOSOMAL SUBUNIT PROTEIN UL22M"/>
    <property type="match status" value="1"/>
</dbReference>
<dbReference type="AlphaFoldDB" id="A0A1F5MFF9"/>
<comment type="similarity">
    <text evidence="1 7 8">Belongs to the universal ribosomal protein uL22 family.</text>
</comment>
<protein>
    <recommendedName>
        <fullName evidence="6 7">Large ribosomal subunit protein uL22</fullName>
    </recommendedName>
</protein>
<dbReference type="GO" id="GO:0006412">
    <property type="term" value="P:translation"/>
    <property type="evidence" value="ECO:0007669"/>
    <property type="project" value="UniProtKB-UniRule"/>
</dbReference>
<comment type="function">
    <text evidence="7 10">This protein binds specifically to 23S rRNA; its binding is stimulated by other ribosomal proteins, e.g., L4, L17, and L20. It is important during the early stages of 50S assembly. It makes multiple contacts with different domains of the 23S rRNA in the assembled 50S subunit and ribosome.</text>
</comment>
<keyword evidence="2 7" id="KW-0699">rRNA-binding</keyword>
<comment type="subunit">
    <text evidence="7 9">Part of the 50S ribosomal subunit.</text>
</comment>
<dbReference type="GO" id="GO:0003735">
    <property type="term" value="F:structural constituent of ribosome"/>
    <property type="evidence" value="ECO:0007669"/>
    <property type="project" value="InterPro"/>
</dbReference>
<dbReference type="CDD" id="cd00336">
    <property type="entry name" value="Ribosomal_L22"/>
    <property type="match status" value="1"/>
</dbReference>
<dbReference type="InterPro" id="IPR036394">
    <property type="entry name" value="Ribosomal_uL22_sf"/>
</dbReference>
<keyword evidence="5 7" id="KW-0687">Ribonucleoprotein</keyword>
<dbReference type="Pfam" id="PF00237">
    <property type="entry name" value="Ribosomal_L22"/>
    <property type="match status" value="1"/>
</dbReference>
<evidence type="ECO:0000256" key="5">
    <source>
        <dbReference type="ARBA" id="ARBA00023274"/>
    </source>
</evidence>
<evidence type="ECO:0000256" key="2">
    <source>
        <dbReference type="ARBA" id="ARBA00022730"/>
    </source>
</evidence>
<comment type="function">
    <text evidence="7">The globular domain of the protein is located near the polypeptide exit tunnel on the outside of the subunit, while an extended beta-hairpin is found that lines the wall of the exit tunnel in the center of the 70S ribosome.</text>
</comment>
<name>A0A1F5MFF9_9BACT</name>
<dbReference type="EMBL" id="MFDU01000047">
    <property type="protein sequence ID" value="OGE64101.1"/>
    <property type="molecule type" value="Genomic_DNA"/>
</dbReference>
<dbReference type="InterPro" id="IPR005727">
    <property type="entry name" value="Ribosomal_uL22_bac/chlpt-type"/>
</dbReference>
<evidence type="ECO:0000313" key="11">
    <source>
        <dbReference type="EMBL" id="OGE64101.1"/>
    </source>
</evidence>
<keyword evidence="4 7" id="KW-0689">Ribosomal protein</keyword>
<dbReference type="GO" id="GO:0019843">
    <property type="term" value="F:rRNA binding"/>
    <property type="evidence" value="ECO:0007669"/>
    <property type="project" value="UniProtKB-UniRule"/>
</dbReference>
<evidence type="ECO:0000256" key="9">
    <source>
        <dbReference type="RuleBase" id="RU004006"/>
    </source>
</evidence>
<dbReference type="HAMAP" id="MF_01331_B">
    <property type="entry name" value="Ribosomal_uL22_B"/>
    <property type="match status" value="1"/>
</dbReference>